<keyword evidence="2" id="KW-0732">Signal</keyword>
<dbReference type="Pfam" id="PF05239">
    <property type="entry name" value="PRC"/>
    <property type="match status" value="1"/>
</dbReference>
<dbReference type="Proteomes" id="UP000253987">
    <property type="component" value="Unassembled WGS sequence"/>
</dbReference>
<evidence type="ECO:0000256" key="2">
    <source>
        <dbReference type="SAM" id="SignalP"/>
    </source>
</evidence>
<organism evidence="4 5">
    <name type="scientific">Marinobacter vulgaris</name>
    <dbReference type="NCBI Taxonomy" id="1928331"/>
    <lineage>
        <taxon>Bacteria</taxon>
        <taxon>Pseudomonadati</taxon>
        <taxon>Pseudomonadota</taxon>
        <taxon>Gammaproteobacteria</taxon>
        <taxon>Pseudomonadales</taxon>
        <taxon>Marinobacteraceae</taxon>
        <taxon>Marinobacter</taxon>
    </lineage>
</organism>
<feature type="domain" description="PRC-barrel" evidence="3">
    <location>
        <begin position="32"/>
        <end position="82"/>
    </location>
</feature>
<evidence type="ECO:0000313" key="5">
    <source>
        <dbReference type="Proteomes" id="UP000253987"/>
    </source>
</evidence>
<dbReference type="Gene3D" id="1.10.287.700">
    <property type="entry name" value="Helix hairpin bin"/>
    <property type="match status" value="1"/>
</dbReference>
<dbReference type="RefSeq" id="WP_114612680.1">
    <property type="nucleotide sequence ID" value="NZ_QFWX01000003.1"/>
</dbReference>
<accession>A0A2V3ZM07</accession>
<evidence type="ECO:0000313" key="4">
    <source>
        <dbReference type="EMBL" id="PXX91799.1"/>
    </source>
</evidence>
<gene>
    <name evidence="4" type="ORF">DIT71_08025</name>
</gene>
<protein>
    <recommendedName>
        <fullName evidence="3">PRC-barrel domain-containing protein</fullName>
    </recommendedName>
</protein>
<dbReference type="InterPro" id="IPR011033">
    <property type="entry name" value="PRC_barrel-like_sf"/>
</dbReference>
<comment type="caution">
    <text evidence="4">The sequence shown here is derived from an EMBL/GenBank/DDBJ whole genome shotgun (WGS) entry which is preliminary data.</text>
</comment>
<feature type="compositionally biased region" description="Polar residues" evidence="1">
    <location>
        <begin position="144"/>
        <end position="161"/>
    </location>
</feature>
<name>A0A2V3ZM07_9GAMM</name>
<dbReference type="OrthoDB" id="6182585at2"/>
<dbReference type="Gene3D" id="2.30.30.240">
    <property type="entry name" value="PRC-barrel domain"/>
    <property type="match status" value="1"/>
</dbReference>
<reference evidence="5" key="1">
    <citation type="submission" date="2018-05" db="EMBL/GenBank/DDBJ databases">
        <authorList>
            <person name="Lu D."/>
        </authorList>
    </citation>
    <scope>NUCLEOTIDE SEQUENCE [LARGE SCALE GENOMIC DNA]</scope>
    <source>
        <strain evidence="5">F01</strain>
    </source>
</reference>
<dbReference type="InterPro" id="IPR027275">
    <property type="entry name" value="PRC-brl_dom"/>
</dbReference>
<sequence length="181" mass="19854">MTRARLIRAMGLSLVAGSMAFSLSAHGAQGLYSADDLMDADVYDSNGEEIGEVQNILMDDNMSVHSLVIKTGDVVGLGGRDVVAERGTFTLRMEGDGDDEFDDQDYEVHIEATQDEVKALPEYDESWWNQTSDALSKAWENTKETSSSAWEDTKQATSSAWQKVKQGVGNMSDSAEEEVEK</sequence>
<feature type="region of interest" description="Disordered" evidence="1">
    <location>
        <begin position="138"/>
        <end position="181"/>
    </location>
</feature>
<feature type="chain" id="PRO_5016064379" description="PRC-barrel domain-containing protein" evidence="2">
    <location>
        <begin position="28"/>
        <end position="181"/>
    </location>
</feature>
<proteinExistence type="predicted"/>
<feature type="signal peptide" evidence="2">
    <location>
        <begin position="1"/>
        <end position="27"/>
    </location>
</feature>
<dbReference type="EMBL" id="QFWX01000003">
    <property type="protein sequence ID" value="PXX91799.1"/>
    <property type="molecule type" value="Genomic_DNA"/>
</dbReference>
<keyword evidence="5" id="KW-1185">Reference proteome</keyword>
<reference evidence="4 5" key="2">
    <citation type="submission" date="2018-06" db="EMBL/GenBank/DDBJ databases">
        <title>Marinobactersediminissp. nov, a moderately halophilic bacterium isolated from marine solar saltern.</title>
        <authorList>
            <person name="Zhang Y."/>
        </authorList>
    </citation>
    <scope>NUCLEOTIDE SEQUENCE [LARGE SCALE GENOMIC DNA]</scope>
    <source>
        <strain evidence="4 5">F01</strain>
    </source>
</reference>
<dbReference type="AlphaFoldDB" id="A0A2V3ZM07"/>
<dbReference type="SUPFAM" id="SSF50346">
    <property type="entry name" value="PRC-barrel domain"/>
    <property type="match status" value="1"/>
</dbReference>
<evidence type="ECO:0000259" key="3">
    <source>
        <dbReference type="Pfam" id="PF05239"/>
    </source>
</evidence>
<evidence type="ECO:0000256" key="1">
    <source>
        <dbReference type="SAM" id="MobiDB-lite"/>
    </source>
</evidence>